<feature type="domain" description="Peptidase M24" evidence="4">
    <location>
        <begin position="329"/>
        <end position="486"/>
    </location>
</feature>
<dbReference type="GO" id="GO:0046872">
    <property type="term" value="F:metal ion binding"/>
    <property type="evidence" value="ECO:0007669"/>
    <property type="project" value="UniProtKB-KW"/>
</dbReference>
<keyword evidence="2" id="KW-0479">Metal-binding</keyword>
<dbReference type="Gene3D" id="3.90.230.10">
    <property type="entry name" value="Creatinase/methionine aminopeptidase superfamily"/>
    <property type="match status" value="2"/>
</dbReference>
<dbReference type="FunFam" id="3.40.350.10:FF:000010">
    <property type="entry name" value="Probable Xaa-Pro aminopeptidase P"/>
    <property type="match status" value="1"/>
</dbReference>
<dbReference type="Pfam" id="PF01321">
    <property type="entry name" value="Creatinase_N"/>
    <property type="match status" value="1"/>
</dbReference>
<dbReference type="Proteomes" id="UP000596660">
    <property type="component" value="Unplaced"/>
</dbReference>
<dbReference type="GO" id="GO:0016787">
    <property type="term" value="F:hydrolase activity"/>
    <property type="evidence" value="ECO:0007669"/>
    <property type="project" value="UniProtKB-KW"/>
</dbReference>
<dbReference type="Pfam" id="PF00557">
    <property type="entry name" value="Peptidase_M24"/>
    <property type="match status" value="1"/>
</dbReference>
<name>A0A803KVX7_CHEQI</name>
<dbReference type="InterPro" id="IPR050422">
    <property type="entry name" value="X-Pro_aminopeptidase_P"/>
</dbReference>
<feature type="domain" description="Creatinase N-terminal" evidence="5">
    <location>
        <begin position="5"/>
        <end position="138"/>
    </location>
</feature>
<dbReference type="PANTHER" id="PTHR43763:SF12">
    <property type="entry name" value="AMINOPEPTIDASE P1"/>
    <property type="match status" value="1"/>
</dbReference>
<dbReference type="InterPro" id="IPR000994">
    <property type="entry name" value="Pept_M24"/>
</dbReference>
<dbReference type="AlphaFoldDB" id="A0A803KVX7"/>
<dbReference type="InterPro" id="IPR036005">
    <property type="entry name" value="Creatinase/aminopeptidase-like"/>
</dbReference>
<keyword evidence="3" id="KW-0378">Hydrolase</keyword>
<evidence type="ECO:0000259" key="4">
    <source>
        <dbReference type="Pfam" id="PF00557"/>
    </source>
</evidence>
<protein>
    <recommendedName>
        <fullName evidence="9">Xaa-Pro aminopeptidase P</fullName>
    </recommendedName>
</protein>
<dbReference type="SUPFAM" id="SSF55920">
    <property type="entry name" value="Creatinase/aminopeptidase"/>
    <property type="match status" value="1"/>
</dbReference>
<sequence>MADKLSALRSLMASHSPPLHALIVPSEDYHQSEYVSDRDKRRKFISGFSGSAGLALITTDDARLWTDGRYFLQAEKQLSDQWKLMRMGEDPAVEIWMADNLPEEAAIGIDPWSVSIDTAQRWERALEKKQQKLISTSNNLVDQIWNDRPEAKVNPVKVQPLEFAGRTVAEKLQDLRRKLMQEKAHSIIISALDEVAWLFNIRGSDVSYCPVVHAFAVVTSAATFFYADQQKVSPEVQTYMMENKIEVRDYDAVGADVDLLAFNQLASSLSVNAAENKSGEMGKDCNFIWMDPRSCCYALYSKLKSDQVLLQQSPLALAKALKNPAEMEGLKKAHVRDGAAVVQFLVWLDKQMQEAYGAPGYFSEAETERKKPSEAHKLTEVSVSDKLEGFRASKEHFRGLSFPTISSVGPNAAIIHYGPDPQTCAEMDPDRIYLFDSGAQYQDGTTDITRTVHFGQPSAHEKACYTGVLKGHIALGDARFPKGTNGPHLISFRPQAQNVPLQAAMTVTDEPGYYEDGNFGIRLENVLIVNEANTEFNFGDRGYLEFEHITWAPYQHKLINLSLLTPEEISWLNTYHSRCREILTPYMNDTEMAWLIKATEPIDMVMSH</sequence>
<dbReference type="OMA" id="WTDSRYH"/>
<reference evidence="7" key="1">
    <citation type="journal article" date="2017" name="Nature">
        <title>The genome of Chenopodium quinoa.</title>
        <authorList>
            <person name="Jarvis D.E."/>
            <person name="Ho Y.S."/>
            <person name="Lightfoot D.J."/>
            <person name="Schmoeckel S.M."/>
            <person name="Li B."/>
            <person name="Borm T.J.A."/>
            <person name="Ohyanagi H."/>
            <person name="Mineta K."/>
            <person name="Michell C.T."/>
            <person name="Saber N."/>
            <person name="Kharbatia N.M."/>
            <person name="Rupper R.R."/>
            <person name="Sharp A.R."/>
            <person name="Dally N."/>
            <person name="Boughton B.A."/>
            <person name="Woo Y.H."/>
            <person name="Gao G."/>
            <person name="Schijlen E.G.W.M."/>
            <person name="Guo X."/>
            <person name="Momin A.A."/>
            <person name="Negrao S."/>
            <person name="Al-Babili S."/>
            <person name="Gehring C."/>
            <person name="Roessner U."/>
            <person name="Jung C."/>
            <person name="Murphy K."/>
            <person name="Arold S.T."/>
            <person name="Gojobori T."/>
            <person name="van der Linden C.G."/>
            <person name="van Loo E.N."/>
            <person name="Jellen E.N."/>
            <person name="Maughan P.J."/>
            <person name="Tester M."/>
        </authorList>
    </citation>
    <scope>NUCLEOTIDE SEQUENCE [LARGE SCALE GENOMIC DNA]</scope>
    <source>
        <strain evidence="7">cv. PI 614886</strain>
    </source>
</reference>
<reference evidence="7" key="2">
    <citation type="submission" date="2021-03" db="UniProtKB">
        <authorList>
            <consortium name="EnsemblPlants"/>
        </authorList>
    </citation>
    <scope>IDENTIFICATION</scope>
</reference>
<dbReference type="Pfam" id="PF16189">
    <property type="entry name" value="Creatinase_N_2"/>
    <property type="match status" value="1"/>
</dbReference>
<keyword evidence="8" id="KW-1185">Reference proteome</keyword>
<dbReference type="InterPro" id="IPR032416">
    <property type="entry name" value="Peptidase_M24_C"/>
</dbReference>
<evidence type="ECO:0000313" key="8">
    <source>
        <dbReference type="Proteomes" id="UP000596660"/>
    </source>
</evidence>
<feature type="domain" description="Peptidase M24 C-terminal" evidence="6">
    <location>
        <begin position="542"/>
        <end position="602"/>
    </location>
</feature>
<evidence type="ECO:0000256" key="3">
    <source>
        <dbReference type="ARBA" id="ARBA00022801"/>
    </source>
</evidence>
<dbReference type="Pfam" id="PF16188">
    <property type="entry name" value="Peptidase_M24_C"/>
    <property type="match status" value="1"/>
</dbReference>
<evidence type="ECO:0000256" key="2">
    <source>
        <dbReference type="ARBA" id="ARBA00022723"/>
    </source>
</evidence>
<evidence type="ECO:0008006" key="9">
    <source>
        <dbReference type="Google" id="ProtNLM"/>
    </source>
</evidence>
<evidence type="ECO:0000259" key="5">
    <source>
        <dbReference type="Pfam" id="PF01321"/>
    </source>
</evidence>
<dbReference type="InterPro" id="IPR029149">
    <property type="entry name" value="Creatin/AminoP/Spt16_N"/>
</dbReference>
<organism evidence="7 8">
    <name type="scientific">Chenopodium quinoa</name>
    <name type="common">Quinoa</name>
    <dbReference type="NCBI Taxonomy" id="63459"/>
    <lineage>
        <taxon>Eukaryota</taxon>
        <taxon>Viridiplantae</taxon>
        <taxon>Streptophyta</taxon>
        <taxon>Embryophyta</taxon>
        <taxon>Tracheophyta</taxon>
        <taxon>Spermatophyta</taxon>
        <taxon>Magnoliopsida</taxon>
        <taxon>eudicotyledons</taxon>
        <taxon>Gunneridae</taxon>
        <taxon>Pentapetalae</taxon>
        <taxon>Caryophyllales</taxon>
        <taxon>Chenopodiaceae</taxon>
        <taxon>Chenopodioideae</taxon>
        <taxon>Atripliceae</taxon>
        <taxon>Chenopodium</taxon>
    </lineage>
</organism>
<accession>A0A803KVX7</accession>
<dbReference type="Gramene" id="AUR62003185-RA">
    <property type="protein sequence ID" value="AUR62003185-RA:cds"/>
    <property type="gene ID" value="AUR62003185"/>
</dbReference>
<dbReference type="PANTHER" id="PTHR43763">
    <property type="entry name" value="XAA-PRO AMINOPEPTIDASE 1"/>
    <property type="match status" value="1"/>
</dbReference>
<evidence type="ECO:0000256" key="1">
    <source>
        <dbReference type="ARBA" id="ARBA00008766"/>
    </source>
</evidence>
<dbReference type="SUPFAM" id="SSF53092">
    <property type="entry name" value="Creatinase/prolidase N-terminal domain"/>
    <property type="match status" value="1"/>
</dbReference>
<evidence type="ECO:0000259" key="6">
    <source>
        <dbReference type="Pfam" id="PF16188"/>
    </source>
</evidence>
<dbReference type="Gene3D" id="3.40.350.10">
    <property type="entry name" value="Creatinase/prolidase N-terminal domain"/>
    <property type="match status" value="2"/>
</dbReference>
<dbReference type="EnsemblPlants" id="AUR62003185-RA">
    <property type="protein sequence ID" value="AUR62003185-RA:cds"/>
    <property type="gene ID" value="AUR62003185"/>
</dbReference>
<comment type="similarity">
    <text evidence="1">Belongs to the peptidase M24B family.</text>
</comment>
<dbReference type="FunFam" id="3.40.350.10:FF:000003">
    <property type="entry name" value="Xaa-pro aminopeptidase P"/>
    <property type="match status" value="1"/>
</dbReference>
<proteinExistence type="inferred from homology"/>
<dbReference type="InterPro" id="IPR000587">
    <property type="entry name" value="Creatinase_N"/>
</dbReference>
<evidence type="ECO:0000313" key="7">
    <source>
        <dbReference type="EnsemblPlants" id="AUR62003185-RA:cds"/>
    </source>
</evidence>